<protein>
    <submittedName>
        <fullName evidence="2">Uncharacterized protein</fullName>
    </submittedName>
</protein>
<sequence length="102" mass="11248">MSRTGAVEDTPEAVVDVSKESDSEPDRKKTASRRVIKKKVIIYVDDNIIPDPDIALELGKSISLTEAAEEEAARQVHTTHTKIVTESVPKPARRRPSGKNNK</sequence>
<evidence type="ECO:0000313" key="3">
    <source>
        <dbReference type="Proteomes" id="UP001151760"/>
    </source>
</evidence>
<organism evidence="2 3">
    <name type="scientific">Tanacetum coccineum</name>
    <dbReference type="NCBI Taxonomy" id="301880"/>
    <lineage>
        <taxon>Eukaryota</taxon>
        <taxon>Viridiplantae</taxon>
        <taxon>Streptophyta</taxon>
        <taxon>Embryophyta</taxon>
        <taxon>Tracheophyta</taxon>
        <taxon>Spermatophyta</taxon>
        <taxon>Magnoliopsida</taxon>
        <taxon>eudicotyledons</taxon>
        <taxon>Gunneridae</taxon>
        <taxon>Pentapetalae</taxon>
        <taxon>asterids</taxon>
        <taxon>campanulids</taxon>
        <taxon>Asterales</taxon>
        <taxon>Asteraceae</taxon>
        <taxon>Asteroideae</taxon>
        <taxon>Anthemideae</taxon>
        <taxon>Anthemidinae</taxon>
        <taxon>Tanacetum</taxon>
    </lineage>
</organism>
<feature type="compositionally biased region" description="Basic and acidic residues" evidence="1">
    <location>
        <begin position="17"/>
        <end position="29"/>
    </location>
</feature>
<feature type="region of interest" description="Disordered" evidence="1">
    <location>
        <begin position="1"/>
        <end position="32"/>
    </location>
</feature>
<dbReference type="Proteomes" id="UP001151760">
    <property type="component" value="Unassembled WGS sequence"/>
</dbReference>
<name>A0ABQ5D8V7_9ASTR</name>
<proteinExistence type="predicted"/>
<evidence type="ECO:0000256" key="1">
    <source>
        <dbReference type="SAM" id="MobiDB-lite"/>
    </source>
</evidence>
<keyword evidence="3" id="KW-1185">Reference proteome</keyword>
<evidence type="ECO:0000313" key="2">
    <source>
        <dbReference type="EMBL" id="GJT35711.1"/>
    </source>
</evidence>
<reference evidence="2" key="1">
    <citation type="journal article" date="2022" name="Int. J. Mol. Sci.">
        <title>Draft Genome of Tanacetum Coccineum: Genomic Comparison of Closely Related Tanacetum-Family Plants.</title>
        <authorList>
            <person name="Yamashiro T."/>
            <person name="Shiraishi A."/>
            <person name="Nakayama K."/>
            <person name="Satake H."/>
        </authorList>
    </citation>
    <scope>NUCLEOTIDE SEQUENCE</scope>
</reference>
<dbReference type="EMBL" id="BQNB010015073">
    <property type="protein sequence ID" value="GJT35711.1"/>
    <property type="molecule type" value="Genomic_DNA"/>
</dbReference>
<feature type="compositionally biased region" description="Basic residues" evidence="1">
    <location>
        <begin position="91"/>
        <end position="102"/>
    </location>
</feature>
<comment type="caution">
    <text evidence="2">The sequence shown here is derived from an EMBL/GenBank/DDBJ whole genome shotgun (WGS) entry which is preliminary data.</text>
</comment>
<feature type="region of interest" description="Disordered" evidence="1">
    <location>
        <begin position="71"/>
        <end position="102"/>
    </location>
</feature>
<gene>
    <name evidence="2" type="ORF">Tco_0926130</name>
</gene>
<accession>A0ABQ5D8V7</accession>
<reference evidence="2" key="2">
    <citation type="submission" date="2022-01" db="EMBL/GenBank/DDBJ databases">
        <authorList>
            <person name="Yamashiro T."/>
            <person name="Shiraishi A."/>
            <person name="Satake H."/>
            <person name="Nakayama K."/>
        </authorList>
    </citation>
    <scope>NUCLEOTIDE SEQUENCE</scope>
</reference>